<accession>A0ACB9B470</accession>
<evidence type="ECO:0000313" key="1">
    <source>
        <dbReference type="EMBL" id="KAI3717277.1"/>
    </source>
</evidence>
<protein>
    <submittedName>
        <fullName evidence="1">Uncharacterized protein</fullName>
    </submittedName>
</protein>
<organism evidence="1 2">
    <name type="scientific">Smallanthus sonchifolius</name>
    <dbReference type="NCBI Taxonomy" id="185202"/>
    <lineage>
        <taxon>Eukaryota</taxon>
        <taxon>Viridiplantae</taxon>
        <taxon>Streptophyta</taxon>
        <taxon>Embryophyta</taxon>
        <taxon>Tracheophyta</taxon>
        <taxon>Spermatophyta</taxon>
        <taxon>Magnoliopsida</taxon>
        <taxon>eudicotyledons</taxon>
        <taxon>Gunneridae</taxon>
        <taxon>Pentapetalae</taxon>
        <taxon>asterids</taxon>
        <taxon>campanulids</taxon>
        <taxon>Asterales</taxon>
        <taxon>Asteraceae</taxon>
        <taxon>Asteroideae</taxon>
        <taxon>Heliantheae alliance</taxon>
        <taxon>Millerieae</taxon>
        <taxon>Smallanthus</taxon>
    </lineage>
</organism>
<proteinExistence type="predicted"/>
<reference evidence="1 2" key="2">
    <citation type="journal article" date="2022" name="Mol. Ecol. Resour.">
        <title>The genomes of chicory, endive, great burdock and yacon provide insights into Asteraceae paleo-polyploidization history and plant inulin production.</title>
        <authorList>
            <person name="Fan W."/>
            <person name="Wang S."/>
            <person name="Wang H."/>
            <person name="Wang A."/>
            <person name="Jiang F."/>
            <person name="Liu H."/>
            <person name="Zhao H."/>
            <person name="Xu D."/>
            <person name="Zhang Y."/>
        </authorList>
    </citation>
    <scope>NUCLEOTIDE SEQUENCE [LARGE SCALE GENOMIC DNA]</scope>
    <source>
        <strain evidence="2">cv. Yunnan</strain>
        <tissue evidence="1">Leaves</tissue>
    </source>
</reference>
<dbReference type="EMBL" id="CM042040">
    <property type="protein sequence ID" value="KAI3717277.1"/>
    <property type="molecule type" value="Genomic_DNA"/>
</dbReference>
<gene>
    <name evidence="1" type="ORF">L1987_68797</name>
</gene>
<dbReference type="Proteomes" id="UP001056120">
    <property type="component" value="Linkage Group LG23"/>
</dbReference>
<keyword evidence="2" id="KW-1185">Reference proteome</keyword>
<name>A0ACB9B470_9ASTR</name>
<sequence>MVECTKPKREMVEPQLLDYFEDVTVMVQLFNEGYHVIIKVALNDGVNEIVFCLYHAMLAQAILAPNA</sequence>
<evidence type="ECO:0000313" key="2">
    <source>
        <dbReference type="Proteomes" id="UP001056120"/>
    </source>
</evidence>
<comment type="caution">
    <text evidence="1">The sequence shown here is derived from an EMBL/GenBank/DDBJ whole genome shotgun (WGS) entry which is preliminary data.</text>
</comment>
<reference evidence="2" key="1">
    <citation type="journal article" date="2022" name="Mol. Ecol. Resour.">
        <title>The genomes of chicory, endive, great burdock and yacon provide insights into Asteraceae palaeo-polyploidization history and plant inulin production.</title>
        <authorList>
            <person name="Fan W."/>
            <person name="Wang S."/>
            <person name="Wang H."/>
            <person name="Wang A."/>
            <person name="Jiang F."/>
            <person name="Liu H."/>
            <person name="Zhao H."/>
            <person name="Xu D."/>
            <person name="Zhang Y."/>
        </authorList>
    </citation>
    <scope>NUCLEOTIDE SEQUENCE [LARGE SCALE GENOMIC DNA]</scope>
    <source>
        <strain evidence="2">cv. Yunnan</strain>
    </source>
</reference>